<dbReference type="Proteomes" id="UP001218218">
    <property type="component" value="Unassembled WGS sequence"/>
</dbReference>
<dbReference type="Pfam" id="PF20703">
    <property type="entry name" value="nSTAND1"/>
    <property type="match status" value="1"/>
</dbReference>
<dbReference type="InterPro" id="IPR011990">
    <property type="entry name" value="TPR-like_helical_dom_sf"/>
</dbReference>
<dbReference type="SUPFAM" id="SSF52540">
    <property type="entry name" value="P-loop containing nucleoside triphosphate hydrolases"/>
    <property type="match status" value="1"/>
</dbReference>
<dbReference type="InterPro" id="IPR027417">
    <property type="entry name" value="P-loop_NTPase"/>
</dbReference>
<evidence type="ECO:0000313" key="3">
    <source>
        <dbReference type="Proteomes" id="UP001218218"/>
    </source>
</evidence>
<protein>
    <recommendedName>
        <fullName evidence="1">Novel STAND NTPase 1 domain-containing protein</fullName>
    </recommendedName>
</protein>
<dbReference type="Gene3D" id="3.40.50.300">
    <property type="entry name" value="P-loop containing nucleotide triphosphate hydrolases"/>
    <property type="match status" value="1"/>
</dbReference>
<dbReference type="EMBL" id="JARIHO010000078">
    <property type="protein sequence ID" value="KAJ7310709.1"/>
    <property type="molecule type" value="Genomic_DNA"/>
</dbReference>
<dbReference type="SUPFAM" id="SSF48452">
    <property type="entry name" value="TPR-like"/>
    <property type="match status" value="2"/>
</dbReference>
<dbReference type="InterPro" id="IPR059179">
    <property type="entry name" value="MLKL-like_MCAfunc"/>
</dbReference>
<keyword evidence="3" id="KW-1185">Reference proteome</keyword>
<proteinExistence type="predicted"/>
<dbReference type="PANTHER" id="PTHR47691:SF3">
    <property type="entry name" value="HTH-TYPE TRANSCRIPTIONAL REGULATOR RV0890C-RELATED"/>
    <property type="match status" value="1"/>
</dbReference>
<dbReference type="AlphaFoldDB" id="A0AAD6Z720"/>
<dbReference type="Gene3D" id="1.25.40.10">
    <property type="entry name" value="Tetratricopeptide repeat domain"/>
    <property type="match status" value="1"/>
</dbReference>
<comment type="caution">
    <text evidence="2">The sequence shown here is derived from an EMBL/GenBank/DDBJ whole genome shotgun (WGS) entry which is preliminary data.</text>
</comment>
<organism evidence="2 3">
    <name type="scientific">Mycena albidolilacea</name>
    <dbReference type="NCBI Taxonomy" id="1033008"/>
    <lineage>
        <taxon>Eukaryota</taxon>
        <taxon>Fungi</taxon>
        <taxon>Dikarya</taxon>
        <taxon>Basidiomycota</taxon>
        <taxon>Agaricomycotina</taxon>
        <taxon>Agaricomycetes</taxon>
        <taxon>Agaricomycetidae</taxon>
        <taxon>Agaricales</taxon>
        <taxon>Marasmiineae</taxon>
        <taxon>Mycenaceae</taxon>
        <taxon>Mycena</taxon>
    </lineage>
</organism>
<sequence length="987" mass="110554">MPRQPTITENHLHNIAVCLTATLTLLNELNNAFNPPFIQPISSIMLALIDALQVMTVEIAYPSYLLDLAESETNLHVKSETTGFLPPSMLDHIGEFMETLHKIYTFIEGQQEGNKIKQLLRHRLDTAIEVFGIGTGVAMFNNIGDYKKATKLMHEEFLELIETLHDSSTISDGSSVYLDANKLTNSSNSFSMLPSTPKIFYGRESELNSIMEMLSQQSPRIAILGGGGMGKTSLARVVLHHPNIFNKFEDQFFVSAESTTMELAALIGLHVGLNLGKNLTKTLIQYFLTRTSCLLILDNLETIWEPIQSRGAIEEFLSLLTEVENLALIITMRGAERPAKTFMDITDNIYAIEDINQLLQFTDNMPPAVDLTAHLVDCEGLSNVLTRWENEKTALLSMGYDRKSNLDTSISLSVSSPRITPDSKELLSLLSILPNGLSDAELVQSKLPISHVLRCKAALQATSLAYQDSNKRLMLMMPSLCKHFYALLELYQKYNGEQLQPVIKQITLNLANLQEVLQRGLCRGDPNLSDTIYCALALNSFYQDTGRGDALSLLDNIQPVLPQPCDHHLEICFITEALRTDKHYITLVLDQMLARAKAHFQHVNDPLLEYTPQAMQCYDKALELSKSCQDPSQQCSVLIGIAWRKCRAGEYCTAQVYANEAQTLSKLSADLIPQAKAYRVGAVSSRFLGEYQESMTQLHRAKQIICICGLSGGFLDHRITLDQAEIHLLKSEYAQAKSIFCKIVETTSHHENTFSYALSLLNIAHVDILIGGNPEDVHQNLNKARKILSSTNYQGINSLCDMVEAEMELREGNFELAKTKFLECLHSGGEIDNSVQSFCLECLANIKTWLTPEWHLKWPVIYLAFAYKSQEKLALHKALLFLGDVFADTNNENTAFNLYTVALKGFIQMDIHHSRAQCILGLGDLANKRRDIPAAIVHWKAAQVLFQWSLQAKDVADIDSRLEIAGRAHQELETLPLCMQLSIHDQK</sequence>
<dbReference type="CDD" id="cd21037">
    <property type="entry name" value="MLKL_NTD"/>
    <property type="match status" value="1"/>
</dbReference>
<feature type="domain" description="Novel STAND NTPase 1" evidence="1">
    <location>
        <begin position="197"/>
        <end position="333"/>
    </location>
</feature>
<evidence type="ECO:0000313" key="2">
    <source>
        <dbReference type="EMBL" id="KAJ7310709.1"/>
    </source>
</evidence>
<name>A0AAD6Z720_9AGAR</name>
<reference evidence="2" key="1">
    <citation type="submission" date="2023-03" db="EMBL/GenBank/DDBJ databases">
        <title>Massive genome expansion in bonnet fungi (Mycena s.s.) driven by repeated elements and novel gene families across ecological guilds.</title>
        <authorList>
            <consortium name="Lawrence Berkeley National Laboratory"/>
            <person name="Harder C.B."/>
            <person name="Miyauchi S."/>
            <person name="Viragh M."/>
            <person name="Kuo A."/>
            <person name="Thoen E."/>
            <person name="Andreopoulos B."/>
            <person name="Lu D."/>
            <person name="Skrede I."/>
            <person name="Drula E."/>
            <person name="Henrissat B."/>
            <person name="Morin E."/>
            <person name="Kohler A."/>
            <person name="Barry K."/>
            <person name="LaButti K."/>
            <person name="Morin E."/>
            <person name="Salamov A."/>
            <person name="Lipzen A."/>
            <person name="Mereny Z."/>
            <person name="Hegedus B."/>
            <person name="Baldrian P."/>
            <person name="Stursova M."/>
            <person name="Weitz H."/>
            <person name="Taylor A."/>
            <person name="Grigoriev I.V."/>
            <person name="Nagy L.G."/>
            <person name="Martin F."/>
            <person name="Kauserud H."/>
        </authorList>
    </citation>
    <scope>NUCLEOTIDE SEQUENCE</scope>
    <source>
        <strain evidence="2">CBHHK002</strain>
    </source>
</reference>
<gene>
    <name evidence="2" type="ORF">DFH08DRAFT_823081</name>
</gene>
<accession>A0AAD6Z720</accession>
<dbReference type="InterPro" id="IPR049052">
    <property type="entry name" value="nSTAND1"/>
</dbReference>
<dbReference type="PANTHER" id="PTHR47691">
    <property type="entry name" value="REGULATOR-RELATED"/>
    <property type="match status" value="1"/>
</dbReference>
<evidence type="ECO:0000259" key="1">
    <source>
        <dbReference type="Pfam" id="PF20703"/>
    </source>
</evidence>